<reference evidence="1 2" key="1">
    <citation type="journal article" date="2016" name="Nat. Commun.">
        <title>Thousands of microbial genomes shed light on interconnected biogeochemical processes in an aquifer system.</title>
        <authorList>
            <person name="Anantharaman K."/>
            <person name="Brown C.T."/>
            <person name="Hug L.A."/>
            <person name="Sharon I."/>
            <person name="Castelle C.J."/>
            <person name="Probst A.J."/>
            <person name="Thomas B.C."/>
            <person name="Singh A."/>
            <person name="Wilkins M.J."/>
            <person name="Karaoz U."/>
            <person name="Brodie E.L."/>
            <person name="Williams K.H."/>
            <person name="Hubbard S.S."/>
            <person name="Banfield J.F."/>
        </authorList>
    </citation>
    <scope>NUCLEOTIDE SEQUENCE [LARGE SCALE GENOMIC DNA]</scope>
</reference>
<name>A0A1G2EMF1_9BACT</name>
<dbReference type="STRING" id="1801677.A2365_02380"/>
<organism evidence="1 2">
    <name type="scientific">Candidatus Nealsonbacteria bacterium RIFOXYB1_FULL_40_15</name>
    <dbReference type="NCBI Taxonomy" id="1801677"/>
    <lineage>
        <taxon>Bacteria</taxon>
        <taxon>Candidatus Nealsoniibacteriota</taxon>
    </lineage>
</organism>
<dbReference type="Pfam" id="PF00300">
    <property type="entry name" value="His_Phos_1"/>
    <property type="match status" value="1"/>
</dbReference>
<sequence length="208" mass="23110">MSSEKTVRVIMVRHGSAEDLGRGATNWSPEARLTDKGKEQMKATARRWHDLFVQAVFFVASPLIRAQESLFAMIHEIGYPNVLDLVEKVHARGGLRYKNPKVWLQDGGPRLTFAEIYRRDPQGIEAEGHHVLDAILKIAEKMEDGQTALCVGHGGPLDAAYVLAYAGDDMVVDESEFFLSHKQFGNGEGAIFIVRNGHLVGTEKLLNE</sequence>
<dbReference type="InterPro" id="IPR029033">
    <property type="entry name" value="His_PPase_superfam"/>
</dbReference>
<dbReference type="InterPro" id="IPR013078">
    <property type="entry name" value="His_Pase_superF_clade-1"/>
</dbReference>
<accession>A0A1G2EMF1</accession>
<proteinExistence type="predicted"/>
<comment type="caution">
    <text evidence="1">The sequence shown here is derived from an EMBL/GenBank/DDBJ whole genome shotgun (WGS) entry which is preliminary data.</text>
</comment>
<evidence type="ECO:0000313" key="2">
    <source>
        <dbReference type="Proteomes" id="UP000177740"/>
    </source>
</evidence>
<gene>
    <name evidence="1" type="ORF">A2365_02380</name>
</gene>
<dbReference type="SUPFAM" id="SSF53254">
    <property type="entry name" value="Phosphoglycerate mutase-like"/>
    <property type="match status" value="1"/>
</dbReference>
<dbReference type="EMBL" id="MHMM01000017">
    <property type="protein sequence ID" value="OGZ26722.1"/>
    <property type="molecule type" value="Genomic_DNA"/>
</dbReference>
<dbReference type="Gene3D" id="3.40.50.1240">
    <property type="entry name" value="Phosphoglycerate mutase-like"/>
    <property type="match status" value="1"/>
</dbReference>
<dbReference type="SMART" id="SM00855">
    <property type="entry name" value="PGAM"/>
    <property type="match status" value="1"/>
</dbReference>
<evidence type="ECO:0008006" key="3">
    <source>
        <dbReference type="Google" id="ProtNLM"/>
    </source>
</evidence>
<dbReference type="CDD" id="cd07040">
    <property type="entry name" value="HP"/>
    <property type="match status" value="1"/>
</dbReference>
<evidence type="ECO:0000313" key="1">
    <source>
        <dbReference type="EMBL" id="OGZ26722.1"/>
    </source>
</evidence>
<dbReference type="Proteomes" id="UP000177740">
    <property type="component" value="Unassembled WGS sequence"/>
</dbReference>
<protein>
    <recommendedName>
        <fullName evidence="3">Phosphoglycerate mutase</fullName>
    </recommendedName>
</protein>
<dbReference type="AlphaFoldDB" id="A0A1G2EMF1"/>